<keyword evidence="2" id="KW-0812">Transmembrane</keyword>
<dbReference type="OrthoDB" id="1467299at2"/>
<sequence>MSSYFAEIVDKRDNRKAIIASLLAMLVAAFILFFEKYHEPDPPKLDVPLVAEMIFPEGIDAFEIDNGGGGAPEAENNTVAAEEPTREEETQEDSPVETPSSTGENKTPNTQPAEKQSTEPANPFSGSGGQGTSGTGPGLGNDNGPGPGTGNPGQGGSEGERIRLTDIKSTPKTPNSEYCKVALILTVNYEGKVISVSVNRTETTAENEALIDEIIALTKKEVRYKAKPVGYRVEKCFYTVSIRPN</sequence>
<dbReference type="EMBL" id="FPAS01000003">
    <property type="protein sequence ID" value="SFT75910.1"/>
    <property type="molecule type" value="Genomic_DNA"/>
</dbReference>
<evidence type="ECO:0000256" key="1">
    <source>
        <dbReference type="SAM" id="MobiDB-lite"/>
    </source>
</evidence>
<keyword evidence="2" id="KW-0472">Membrane</keyword>
<dbReference type="STRING" id="477690.SAMN05216474_2213"/>
<accession>A0A1I7ALT2</accession>
<dbReference type="Proteomes" id="UP000236454">
    <property type="component" value="Unassembled WGS sequence"/>
</dbReference>
<feature type="compositionally biased region" description="Polar residues" evidence="1">
    <location>
        <begin position="97"/>
        <end position="120"/>
    </location>
</feature>
<protein>
    <recommendedName>
        <fullName evidence="5">Outer membrane transport energization protein TonB</fullName>
    </recommendedName>
</protein>
<evidence type="ECO:0008006" key="5">
    <source>
        <dbReference type="Google" id="ProtNLM"/>
    </source>
</evidence>
<proteinExistence type="predicted"/>
<name>A0A1I7ALT2_9FLAO</name>
<keyword evidence="2" id="KW-1133">Transmembrane helix</keyword>
<evidence type="ECO:0000313" key="4">
    <source>
        <dbReference type="Proteomes" id="UP000236454"/>
    </source>
</evidence>
<feature type="transmembrane region" description="Helical" evidence="2">
    <location>
        <begin position="17"/>
        <end position="34"/>
    </location>
</feature>
<feature type="compositionally biased region" description="Gly residues" evidence="1">
    <location>
        <begin position="126"/>
        <end position="157"/>
    </location>
</feature>
<gene>
    <name evidence="3" type="ORF">SAMN05216474_2213</name>
</gene>
<feature type="region of interest" description="Disordered" evidence="1">
    <location>
        <begin position="61"/>
        <end position="160"/>
    </location>
</feature>
<evidence type="ECO:0000256" key="2">
    <source>
        <dbReference type="SAM" id="Phobius"/>
    </source>
</evidence>
<organism evidence="3 4">
    <name type="scientific">Lishizhenia tianjinensis</name>
    <dbReference type="NCBI Taxonomy" id="477690"/>
    <lineage>
        <taxon>Bacteria</taxon>
        <taxon>Pseudomonadati</taxon>
        <taxon>Bacteroidota</taxon>
        <taxon>Flavobacteriia</taxon>
        <taxon>Flavobacteriales</taxon>
        <taxon>Crocinitomicaceae</taxon>
        <taxon>Lishizhenia</taxon>
    </lineage>
</organism>
<dbReference type="RefSeq" id="WP_090249450.1">
    <property type="nucleotide sequence ID" value="NZ_FPAS01000003.1"/>
</dbReference>
<dbReference type="AlphaFoldDB" id="A0A1I7ALT2"/>
<reference evidence="3 4" key="1">
    <citation type="submission" date="2016-10" db="EMBL/GenBank/DDBJ databases">
        <authorList>
            <person name="de Groot N.N."/>
        </authorList>
    </citation>
    <scope>NUCLEOTIDE SEQUENCE [LARGE SCALE GENOMIC DNA]</scope>
    <source>
        <strain evidence="3 4">CGMCC 1.7005</strain>
    </source>
</reference>
<keyword evidence="4" id="KW-1185">Reference proteome</keyword>
<evidence type="ECO:0000313" key="3">
    <source>
        <dbReference type="EMBL" id="SFT75910.1"/>
    </source>
</evidence>